<evidence type="ECO:0000256" key="10">
    <source>
        <dbReference type="ARBA" id="ARBA00022737"/>
    </source>
</evidence>
<feature type="domain" description="Plastocyanin-like" evidence="17">
    <location>
        <begin position="198"/>
        <end position="350"/>
    </location>
</feature>
<dbReference type="SUPFAM" id="SSF49503">
    <property type="entry name" value="Cupredoxins"/>
    <property type="match status" value="3"/>
</dbReference>
<evidence type="ECO:0000259" key="18">
    <source>
        <dbReference type="Pfam" id="PF07731"/>
    </source>
</evidence>
<dbReference type="Pfam" id="PF07731">
    <property type="entry name" value="Cu-oxidase_2"/>
    <property type="match status" value="1"/>
</dbReference>
<dbReference type="PROSITE" id="PS00080">
    <property type="entry name" value="MULTICOPPER_OXIDASE2"/>
    <property type="match status" value="1"/>
</dbReference>
<dbReference type="InterPro" id="IPR011706">
    <property type="entry name" value="Cu-oxidase_C"/>
</dbReference>
<sequence length="581" mass="63717">MKTTFATLLAFSTSLVAAIPLTSNLKTSTLNARQACENTATSRSCWGNYSIDTDWYETVPETGVTREYWLSVQNSTMALDGYNRQQVLSFNGTVPGPLIWADWGDNLIIHVTNNMENNGTSIHWHGMRQLGTGEYDGVPGVTQCPIAPGETYTYKFQATQYGSTWYHSHLITQYGDGLQGPMIINGPATADYDEDLGMLHLNDWSHTPASALWDTAKQGGPPTMENGLINGTNTFDCSTSTDPNCVGGGKKFETVFEAGKKYRIRLINGATDGHFQFHIDGHSLTVIGMDLVPLVPYTTDSVVISMGQRYDIIVEANAASDNYWMRAGWITACATNSNPTNITGIVRYDASSTADPTTTDTVETSSNCGDEPIEKLVPYLAMDVGNFTSASVAQEDLGFAFTEYFTWTINSTSLLLDWTNPTMLRVHNSESIFPTEYNVEPIEITAADPTWAVYVIQDLTGLGLYHPIHLHGHDFWVIGQDTGVFDLATSTLNLVNPPRRDVASLPGNGYLAIAFKKDNPGSWLMHCHIAWHASEGLAMQFVESESQIEATIADTSILTDTCAAWNTYSATEVWPQDDSGI</sequence>
<comment type="similarity">
    <text evidence="5">Belongs to the multicopper oxidase family.</text>
</comment>
<keyword evidence="10" id="KW-0677">Repeat</keyword>
<comment type="catalytic activity">
    <reaction evidence="1">
        <text>4 hydroquinone + O2 = 4 benzosemiquinone + 2 H2O</text>
        <dbReference type="Rhea" id="RHEA:11276"/>
        <dbReference type="ChEBI" id="CHEBI:15377"/>
        <dbReference type="ChEBI" id="CHEBI:15379"/>
        <dbReference type="ChEBI" id="CHEBI:17594"/>
        <dbReference type="ChEBI" id="CHEBI:17977"/>
        <dbReference type="EC" id="1.10.3.2"/>
    </reaction>
</comment>
<evidence type="ECO:0000259" key="19">
    <source>
        <dbReference type="Pfam" id="PF07732"/>
    </source>
</evidence>
<dbReference type="PROSITE" id="PS00079">
    <property type="entry name" value="MULTICOPPER_OXIDASE1"/>
    <property type="match status" value="1"/>
</dbReference>
<dbReference type="Pfam" id="PF00394">
    <property type="entry name" value="Cu-oxidase"/>
    <property type="match status" value="1"/>
</dbReference>
<dbReference type="PANTHER" id="PTHR11709">
    <property type="entry name" value="MULTI-COPPER OXIDASE"/>
    <property type="match status" value="1"/>
</dbReference>
<accession>A0A8H7W6X5</accession>
<dbReference type="InterPro" id="IPR045087">
    <property type="entry name" value="Cu-oxidase_fam"/>
</dbReference>
<dbReference type="OrthoDB" id="2121828at2759"/>
<dbReference type="InterPro" id="IPR002355">
    <property type="entry name" value="Cu_oxidase_Cu_BS"/>
</dbReference>
<feature type="domain" description="Plastocyanin-like" evidence="18">
    <location>
        <begin position="418"/>
        <end position="545"/>
    </location>
</feature>
<dbReference type="CDD" id="cd13880">
    <property type="entry name" value="CuRO_2_MaLCC_like"/>
    <property type="match status" value="1"/>
</dbReference>
<feature type="chain" id="PRO_5034948838" description="laccase" evidence="16">
    <location>
        <begin position="19"/>
        <end position="581"/>
    </location>
</feature>
<gene>
    <name evidence="20" type="primary">LCC2</name>
    <name evidence="20" type="ORF">IFR04_007050</name>
</gene>
<evidence type="ECO:0000256" key="11">
    <source>
        <dbReference type="ARBA" id="ARBA00023002"/>
    </source>
</evidence>
<keyword evidence="21" id="KW-1185">Reference proteome</keyword>
<dbReference type="InterPro" id="IPR011707">
    <property type="entry name" value="Cu-oxidase-like_N"/>
</dbReference>
<keyword evidence="8" id="KW-0479">Metal-binding</keyword>
<reference evidence="20" key="1">
    <citation type="submission" date="2021-02" db="EMBL/GenBank/DDBJ databases">
        <title>Genome sequence Cadophora malorum strain M34.</title>
        <authorList>
            <person name="Stefanovic E."/>
            <person name="Vu D."/>
            <person name="Scully C."/>
            <person name="Dijksterhuis J."/>
            <person name="Roader J."/>
            <person name="Houbraken J."/>
        </authorList>
    </citation>
    <scope>NUCLEOTIDE SEQUENCE</scope>
    <source>
        <strain evidence="20">M34</strain>
    </source>
</reference>
<evidence type="ECO:0000313" key="21">
    <source>
        <dbReference type="Proteomes" id="UP000664132"/>
    </source>
</evidence>
<protein>
    <recommendedName>
        <fullName evidence="6">laccase</fullName>
        <ecNumber evidence="6">1.10.3.2</ecNumber>
    </recommendedName>
</protein>
<dbReference type="EC" id="1.10.3.2" evidence="6"/>
<evidence type="ECO:0000313" key="20">
    <source>
        <dbReference type="EMBL" id="KAG4419831.1"/>
    </source>
</evidence>
<keyword evidence="11" id="KW-0560">Oxidoreductase</keyword>
<name>A0A8H7W6X5_9HELO</name>
<dbReference type="Gene3D" id="2.60.40.420">
    <property type="entry name" value="Cupredoxins - blue copper proteins"/>
    <property type="match status" value="3"/>
</dbReference>
<dbReference type="CDD" id="cd13901">
    <property type="entry name" value="CuRO_3_MaLCC_like"/>
    <property type="match status" value="1"/>
</dbReference>
<evidence type="ECO:0000256" key="6">
    <source>
        <dbReference type="ARBA" id="ARBA00012297"/>
    </source>
</evidence>
<dbReference type="Proteomes" id="UP000664132">
    <property type="component" value="Unassembled WGS sequence"/>
</dbReference>
<dbReference type="Pfam" id="PF07732">
    <property type="entry name" value="Cu-oxidase_3"/>
    <property type="match status" value="1"/>
</dbReference>
<dbReference type="GO" id="GO:0052716">
    <property type="term" value="F:hydroquinone:oxygen oxidoreductase activity"/>
    <property type="evidence" value="ECO:0007669"/>
    <property type="project" value="UniProtKB-EC"/>
</dbReference>
<evidence type="ECO:0000256" key="4">
    <source>
        <dbReference type="ARBA" id="ARBA00004613"/>
    </source>
</evidence>
<evidence type="ECO:0000256" key="3">
    <source>
        <dbReference type="ARBA" id="ARBA00002075"/>
    </source>
</evidence>
<dbReference type="InterPro" id="IPR008972">
    <property type="entry name" value="Cupredoxin"/>
</dbReference>
<evidence type="ECO:0000256" key="8">
    <source>
        <dbReference type="ARBA" id="ARBA00022723"/>
    </source>
</evidence>
<evidence type="ECO:0000256" key="2">
    <source>
        <dbReference type="ARBA" id="ARBA00001935"/>
    </source>
</evidence>
<dbReference type="FunFam" id="2.60.40.420:FF:000038">
    <property type="entry name" value="Extracellular dihydrogeodin oxidase/laccase"/>
    <property type="match status" value="1"/>
</dbReference>
<evidence type="ECO:0000259" key="17">
    <source>
        <dbReference type="Pfam" id="PF00394"/>
    </source>
</evidence>
<dbReference type="FunFam" id="2.60.40.420:FF:000046">
    <property type="entry name" value="Multicopper oxidase"/>
    <property type="match status" value="1"/>
</dbReference>
<dbReference type="GO" id="GO:0005576">
    <property type="term" value="C:extracellular region"/>
    <property type="evidence" value="ECO:0007669"/>
    <property type="project" value="UniProtKB-SubCell"/>
</dbReference>
<proteinExistence type="inferred from homology"/>
<comment type="caution">
    <text evidence="20">The sequence shown here is derived from an EMBL/GenBank/DDBJ whole genome shotgun (WGS) entry which is preliminary data.</text>
</comment>
<dbReference type="PANTHER" id="PTHR11709:SF71">
    <property type="entry name" value="OXIDOREDUCTASE TPCJ"/>
    <property type="match status" value="1"/>
</dbReference>
<comment type="subcellular location">
    <subcellularLocation>
        <location evidence="4">Secreted</location>
    </subcellularLocation>
</comment>
<evidence type="ECO:0000256" key="5">
    <source>
        <dbReference type="ARBA" id="ARBA00010609"/>
    </source>
</evidence>
<keyword evidence="13" id="KW-1015">Disulfide bond</keyword>
<keyword evidence="15" id="KW-0439">Lignin degradation</keyword>
<feature type="domain" description="Plastocyanin-like" evidence="19">
    <location>
        <begin position="72"/>
        <end position="187"/>
    </location>
</feature>
<dbReference type="GO" id="GO:0005507">
    <property type="term" value="F:copper ion binding"/>
    <property type="evidence" value="ECO:0007669"/>
    <property type="project" value="InterPro"/>
</dbReference>
<dbReference type="CDD" id="cd13854">
    <property type="entry name" value="CuRO_1_MaLCC_like"/>
    <property type="match status" value="1"/>
</dbReference>
<evidence type="ECO:0000256" key="1">
    <source>
        <dbReference type="ARBA" id="ARBA00000349"/>
    </source>
</evidence>
<keyword evidence="9 16" id="KW-0732">Signal</keyword>
<evidence type="ECO:0000256" key="7">
    <source>
        <dbReference type="ARBA" id="ARBA00022525"/>
    </source>
</evidence>
<keyword evidence="14" id="KW-0325">Glycoprotein</keyword>
<comment type="cofactor">
    <cofactor evidence="2">
        <name>Cu cation</name>
        <dbReference type="ChEBI" id="CHEBI:23378"/>
    </cofactor>
</comment>
<evidence type="ECO:0000256" key="13">
    <source>
        <dbReference type="ARBA" id="ARBA00023157"/>
    </source>
</evidence>
<evidence type="ECO:0000256" key="12">
    <source>
        <dbReference type="ARBA" id="ARBA00023008"/>
    </source>
</evidence>
<dbReference type="InterPro" id="IPR001117">
    <property type="entry name" value="Cu-oxidase_2nd"/>
</dbReference>
<comment type="function">
    <text evidence="3">Lignin degradation and detoxification of lignin-derived products.</text>
</comment>
<evidence type="ECO:0000256" key="9">
    <source>
        <dbReference type="ARBA" id="ARBA00022729"/>
    </source>
</evidence>
<keyword evidence="12" id="KW-0186">Copper</keyword>
<evidence type="ECO:0000256" key="14">
    <source>
        <dbReference type="ARBA" id="ARBA00023180"/>
    </source>
</evidence>
<keyword evidence="7" id="KW-0964">Secreted</keyword>
<evidence type="ECO:0000256" key="15">
    <source>
        <dbReference type="ARBA" id="ARBA00023185"/>
    </source>
</evidence>
<dbReference type="AlphaFoldDB" id="A0A8H7W6X5"/>
<dbReference type="GO" id="GO:0046274">
    <property type="term" value="P:lignin catabolic process"/>
    <property type="evidence" value="ECO:0007669"/>
    <property type="project" value="UniProtKB-KW"/>
</dbReference>
<organism evidence="20 21">
    <name type="scientific">Cadophora malorum</name>
    <dbReference type="NCBI Taxonomy" id="108018"/>
    <lineage>
        <taxon>Eukaryota</taxon>
        <taxon>Fungi</taxon>
        <taxon>Dikarya</taxon>
        <taxon>Ascomycota</taxon>
        <taxon>Pezizomycotina</taxon>
        <taxon>Leotiomycetes</taxon>
        <taxon>Helotiales</taxon>
        <taxon>Ploettnerulaceae</taxon>
        <taxon>Cadophora</taxon>
    </lineage>
</organism>
<dbReference type="InterPro" id="IPR033138">
    <property type="entry name" value="Cu_oxidase_CS"/>
</dbReference>
<feature type="signal peptide" evidence="16">
    <location>
        <begin position="1"/>
        <end position="18"/>
    </location>
</feature>
<dbReference type="FunFam" id="2.60.40.420:FF:000021">
    <property type="entry name" value="Extracellular dihydrogeodin oxidase/laccase"/>
    <property type="match status" value="1"/>
</dbReference>
<dbReference type="EMBL" id="JAFJYH010000097">
    <property type="protein sequence ID" value="KAG4419831.1"/>
    <property type="molecule type" value="Genomic_DNA"/>
</dbReference>
<evidence type="ECO:0000256" key="16">
    <source>
        <dbReference type="SAM" id="SignalP"/>
    </source>
</evidence>